<evidence type="ECO:0000313" key="3">
    <source>
        <dbReference type="Proteomes" id="UP001501102"/>
    </source>
</evidence>
<feature type="region of interest" description="Disordered" evidence="1">
    <location>
        <begin position="1"/>
        <end position="72"/>
    </location>
</feature>
<gene>
    <name evidence="2" type="ORF">GCM10020221_05520</name>
</gene>
<organism evidence="2 3">
    <name type="scientific">Streptomyces thioluteus</name>
    <dbReference type="NCBI Taxonomy" id="66431"/>
    <lineage>
        <taxon>Bacteria</taxon>
        <taxon>Bacillati</taxon>
        <taxon>Actinomycetota</taxon>
        <taxon>Actinomycetes</taxon>
        <taxon>Kitasatosporales</taxon>
        <taxon>Streptomycetaceae</taxon>
        <taxon>Streptomyces</taxon>
    </lineage>
</organism>
<accession>A0ABN3WE14</accession>
<sequence length="72" mass="7327">MAAPHHAAVAHGFTARGAPAPRPPAGHPRITGPSHSERGDGPSATTSHIVSRQSVSPEYAPETGTAERPCPS</sequence>
<feature type="compositionally biased region" description="Polar residues" evidence="1">
    <location>
        <begin position="43"/>
        <end position="56"/>
    </location>
</feature>
<comment type="caution">
    <text evidence="2">The sequence shown here is derived from an EMBL/GenBank/DDBJ whole genome shotgun (WGS) entry which is preliminary data.</text>
</comment>
<protein>
    <submittedName>
        <fullName evidence="2">Uncharacterized protein</fullName>
    </submittedName>
</protein>
<keyword evidence="3" id="KW-1185">Reference proteome</keyword>
<proteinExistence type="predicted"/>
<evidence type="ECO:0000256" key="1">
    <source>
        <dbReference type="SAM" id="MobiDB-lite"/>
    </source>
</evidence>
<dbReference type="Proteomes" id="UP001501102">
    <property type="component" value="Unassembled WGS sequence"/>
</dbReference>
<name>A0ABN3WE14_STRTU</name>
<reference evidence="2 3" key="1">
    <citation type="journal article" date="2019" name="Int. J. Syst. Evol. Microbiol.">
        <title>The Global Catalogue of Microorganisms (GCM) 10K type strain sequencing project: providing services to taxonomists for standard genome sequencing and annotation.</title>
        <authorList>
            <consortium name="The Broad Institute Genomics Platform"/>
            <consortium name="The Broad Institute Genome Sequencing Center for Infectious Disease"/>
            <person name="Wu L."/>
            <person name="Ma J."/>
        </authorList>
    </citation>
    <scope>NUCLEOTIDE SEQUENCE [LARGE SCALE GENOMIC DNA]</scope>
    <source>
        <strain evidence="2 3">JCM 4087</strain>
    </source>
</reference>
<dbReference type="EMBL" id="BAAAXZ010000021">
    <property type="protein sequence ID" value="GAA2912646.1"/>
    <property type="molecule type" value="Genomic_DNA"/>
</dbReference>
<evidence type="ECO:0000313" key="2">
    <source>
        <dbReference type="EMBL" id="GAA2912646.1"/>
    </source>
</evidence>